<accession>A0A9W8CVF0</accession>
<reference evidence="1" key="1">
    <citation type="submission" date="2022-07" db="EMBL/GenBank/DDBJ databases">
        <title>Phylogenomic reconstructions and comparative analyses of Kickxellomycotina fungi.</title>
        <authorList>
            <person name="Reynolds N.K."/>
            <person name="Stajich J.E."/>
            <person name="Barry K."/>
            <person name="Grigoriev I.V."/>
            <person name="Crous P."/>
            <person name="Smith M.E."/>
        </authorList>
    </citation>
    <scope>NUCLEOTIDE SEQUENCE</scope>
    <source>
        <strain evidence="1">BCRC 34381</strain>
    </source>
</reference>
<keyword evidence="2" id="KW-1185">Reference proteome</keyword>
<evidence type="ECO:0000313" key="1">
    <source>
        <dbReference type="EMBL" id="KAJ1729268.1"/>
    </source>
</evidence>
<sequence>MDSSPLPSYGMAISEPMFIDNEVAIITDINLAIAGRFNLYGTLTNYGGQIIGMATPAGQDNQKIGMLCNVYDVGPYHVHNAS</sequence>
<evidence type="ECO:0000313" key="2">
    <source>
        <dbReference type="Proteomes" id="UP001143981"/>
    </source>
</evidence>
<dbReference type="AlphaFoldDB" id="A0A9W8CVF0"/>
<name>A0A9W8CVF0_9FUNG</name>
<dbReference type="Proteomes" id="UP001143981">
    <property type="component" value="Unassembled WGS sequence"/>
</dbReference>
<protein>
    <submittedName>
        <fullName evidence="1">Uncharacterized protein</fullName>
    </submittedName>
</protein>
<gene>
    <name evidence="1" type="ORF">LPJ61_003609</name>
</gene>
<comment type="caution">
    <text evidence="1">The sequence shown here is derived from an EMBL/GenBank/DDBJ whole genome shotgun (WGS) entry which is preliminary data.</text>
</comment>
<proteinExistence type="predicted"/>
<feature type="non-terminal residue" evidence="1">
    <location>
        <position position="82"/>
    </location>
</feature>
<dbReference type="EMBL" id="JANBOI010000645">
    <property type="protein sequence ID" value="KAJ1729268.1"/>
    <property type="molecule type" value="Genomic_DNA"/>
</dbReference>
<organism evidence="1 2">
    <name type="scientific">Coemansia biformis</name>
    <dbReference type="NCBI Taxonomy" id="1286918"/>
    <lineage>
        <taxon>Eukaryota</taxon>
        <taxon>Fungi</taxon>
        <taxon>Fungi incertae sedis</taxon>
        <taxon>Zoopagomycota</taxon>
        <taxon>Kickxellomycotina</taxon>
        <taxon>Kickxellomycetes</taxon>
        <taxon>Kickxellales</taxon>
        <taxon>Kickxellaceae</taxon>
        <taxon>Coemansia</taxon>
    </lineage>
</organism>